<name>A0A8S3WXN7_PARAO</name>
<keyword evidence="1" id="KW-1133">Transmembrane helix</keyword>
<evidence type="ECO:0000256" key="2">
    <source>
        <dbReference type="SAM" id="SignalP"/>
    </source>
</evidence>
<feature type="transmembrane region" description="Helical" evidence="1">
    <location>
        <begin position="71"/>
        <end position="98"/>
    </location>
</feature>
<organism evidence="3 4">
    <name type="scientific">Parnassius apollo</name>
    <name type="common">Apollo butterfly</name>
    <name type="synonym">Papilio apollo</name>
    <dbReference type="NCBI Taxonomy" id="110799"/>
    <lineage>
        <taxon>Eukaryota</taxon>
        <taxon>Metazoa</taxon>
        <taxon>Ecdysozoa</taxon>
        <taxon>Arthropoda</taxon>
        <taxon>Hexapoda</taxon>
        <taxon>Insecta</taxon>
        <taxon>Pterygota</taxon>
        <taxon>Neoptera</taxon>
        <taxon>Endopterygota</taxon>
        <taxon>Lepidoptera</taxon>
        <taxon>Glossata</taxon>
        <taxon>Ditrysia</taxon>
        <taxon>Papilionoidea</taxon>
        <taxon>Papilionidae</taxon>
        <taxon>Parnassiinae</taxon>
        <taxon>Parnassini</taxon>
        <taxon>Parnassius</taxon>
        <taxon>Parnassius</taxon>
    </lineage>
</organism>
<proteinExistence type="predicted"/>
<keyword evidence="1" id="KW-0472">Membrane</keyword>
<dbReference type="EMBL" id="CAJQZP010000810">
    <property type="protein sequence ID" value="CAG4986401.1"/>
    <property type="molecule type" value="Genomic_DNA"/>
</dbReference>
<protein>
    <submittedName>
        <fullName evidence="3">(apollo) hypothetical protein</fullName>
    </submittedName>
</protein>
<evidence type="ECO:0000313" key="4">
    <source>
        <dbReference type="Proteomes" id="UP000691718"/>
    </source>
</evidence>
<keyword evidence="4" id="KW-1185">Reference proteome</keyword>
<dbReference type="AlphaFoldDB" id="A0A8S3WXN7"/>
<accession>A0A8S3WXN7</accession>
<comment type="caution">
    <text evidence="3">The sequence shown here is derived from an EMBL/GenBank/DDBJ whole genome shotgun (WGS) entry which is preliminary data.</text>
</comment>
<sequence>MINVFIRLILAILILNLILPCDGLRGFGNRGFRGERYDSKGYKDPQLKTYAGASAGTPGQSSTRRGLGLSAWGIVTLVVSFILAVVGLYYFSICYPVICQKNRKYDMMGLTNVV</sequence>
<feature type="chain" id="PRO_5035758733" evidence="2">
    <location>
        <begin position="24"/>
        <end position="114"/>
    </location>
</feature>
<dbReference type="Proteomes" id="UP000691718">
    <property type="component" value="Unassembled WGS sequence"/>
</dbReference>
<keyword evidence="1" id="KW-0812">Transmembrane</keyword>
<evidence type="ECO:0000313" key="3">
    <source>
        <dbReference type="EMBL" id="CAG4986401.1"/>
    </source>
</evidence>
<feature type="signal peptide" evidence="2">
    <location>
        <begin position="1"/>
        <end position="23"/>
    </location>
</feature>
<evidence type="ECO:0000256" key="1">
    <source>
        <dbReference type="SAM" id="Phobius"/>
    </source>
</evidence>
<reference evidence="3" key="1">
    <citation type="submission" date="2021-04" db="EMBL/GenBank/DDBJ databases">
        <authorList>
            <person name="Tunstrom K."/>
        </authorList>
    </citation>
    <scope>NUCLEOTIDE SEQUENCE</scope>
</reference>
<keyword evidence="2" id="KW-0732">Signal</keyword>
<gene>
    <name evidence="3" type="ORF">PAPOLLO_LOCUS11240</name>
</gene>
<dbReference type="OrthoDB" id="8195786at2759"/>